<dbReference type="GO" id="GO:0016891">
    <property type="term" value="F:RNA endonuclease activity producing 5'-phosphomonoesters, hydrolytic mechanism"/>
    <property type="evidence" value="ECO:0007669"/>
    <property type="project" value="TreeGrafter"/>
</dbReference>
<organism evidence="8 9">
    <name type="scientific">Aliikangiella marina</name>
    <dbReference type="NCBI Taxonomy" id="1712262"/>
    <lineage>
        <taxon>Bacteria</taxon>
        <taxon>Pseudomonadati</taxon>
        <taxon>Pseudomonadota</taxon>
        <taxon>Gammaproteobacteria</taxon>
        <taxon>Oceanospirillales</taxon>
        <taxon>Pleioneaceae</taxon>
        <taxon>Aliikangiella</taxon>
    </lineage>
</organism>
<dbReference type="OrthoDB" id="9762009at2"/>
<evidence type="ECO:0000256" key="1">
    <source>
        <dbReference type="ARBA" id="ARBA00000798"/>
    </source>
</evidence>
<evidence type="ECO:0000259" key="7">
    <source>
        <dbReference type="PROSITE" id="PS50035"/>
    </source>
</evidence>
<evidence type="ECO:0000256" key="5">
    <source>
        <dbReference type="ARBA" id="ARBA00022963"/>
    </source>
</evidence>
<dbReference type="InterPro" id="IPR051406">
    <property type="entry name" value="PLD_domain"/>
</dbReference>
<dbReference type="EMBL" id="VIKR01000001">
    <property type="protein sequence ID" value="TQV77484.1"/>
    <property type="molecule type" value="Genomic_DNA"/>
</dbReference>
<keyword evidence="6" id="KW-0443">Lipid metabolism</keyword>
<dbReference type="GO" id="GO:0016042">
    <property type="term" value="P:lipid catabolic process"/>
    <property type="evidence" value="ECO:0007669"/>
    <property type="project" value="UniProtKB-KW"/>
</dbReference>
<reference evidence="8 9" key="1">
    <citation type="submission" date="2019-06" db="EMBL/GenBank/DDBJ databases">
        <title>Draft genome of Aliikangiella marina GYP-15.</title>
        <authorList>
            <person name="Wang G."/>
        </authorList>
    </citation>
    <scope>NUCLEOTIDE SEQUENCE [LARGE SCALE GENOMIC DNA]</scope>
    <source>
        <strain evidence="8 9">GYP-15</strain>
    </source>
</reference>
<dbReference type="Proteomes" id="UP000317839">
    <property type="component" value="Unassembled WGS sequence"/>
</dbReference>
<dbReference type="PANTHER" id="PTHR43856">
    <property type="entry name" value="CARDIOLIPIN HYDROLASE"/>
    <property type="match status" value="1"/>
</dbReference>
<comment type="similarity">
    <text evidence="2">Belongs to the phospholipase D family.</text>
</comment>
<accession>A0A545TJT2</accession>
<gene>
    <name evidence="8" type="ORF">FLL45_05955</name>
</gene>
<sequence>MEFEQIKSELAASYQDFRLSTAEKYALVVSFTSIKHDHEKLSYARNYAFEVVSESIRNEEVSAKLALKWLKGVVKSIDQVQQSSGEIKQSAYFSPGKDCERKIIQLINQAQFEIKVCVFTISNDKISKALVKAHKAGVNVRICSDNDKSQDLGSDIELMAKKGIEVRLDQTENHMHHKFAIFDNQTLLNGSYNWTRSASEYNDENIVVSNDSRLIERFNQAFLTLWSKCKTF</sequence>
<name>A0A545TJT2_9GAMM</name>
<keyword evidence="9" id="KW-1185">Reference proteome</keyword>
<dbReference type="PANTHER" id="PTHR43856:SF1">
    <property type="entry name" value="MITOCHONDRIAL CARDIOLIPIN HYDROLASE"/>
    <property type="match status" value="1"/>
</dbReference>
<evidence type="ECO:0000256" key="4">
    <source>
        <dbReference type="ARBA" id="ARBA00022801"/>
    </source>
</evidence>
<dbReference type="RefSeq" id="WP_142941056.1">
    <property type="nucleotide sequence ID" value="NZ_VIKR01000001.1"/>
</dbReference>
<feature type="domain" description="PLD phosphodiesterase" evidence="7">
    <location>
        <begin position="171"/>
        <end position="198"/>
    </location>
</feature>
<evidence type="ECO:0000313" key="9">
    <source>
        <dbReference type="Proteomes" id="UP000317839"/>
    </source>
</evidence>
<keyword evidence="4" id="KW-0378">Hydrolase</keyword>
<dbReference type="PROSITE" id="PS50035">
    <property type="entry name" value="PLD"/>
    <property type="match status" value="1"/>
</dbReference>
<proteinExistence type="inferred from homology"/>
<protein>
    <recommendedName>
        <fullName evidence="3">phospholipase D</fullName>
        <ecNumber evidence="3">3.1.4.4</ecNumber>
    </recommendedName>
</protein>
<dbReference type="SUPFAM" id="SSF56024">
    <property type="entry name" value="Phospholipase D/nuclease"/>
    <property type="match status" value="1"/>
</dbReference>
<dbReference type="EC" id="3.1.4.4" evidence="3"/>
<evidence type="ECO:0000256" key="3">
    <source>
        <dbReference type="ARBA" id="ARBA00012027"/>
    </source>
</evidence>
<dbReference type="InterPro" id="IPR001736">
    <property type="entry name" value="PLipase_D/transphosphatidylase"/>
</dbReference>
<keyword evidence="5" id="KW-0442">Lipid degradation</keyword>
<evidence type="ECO:0000313" key="8">
    <source>
        <dbReference type="EMBL" id="TQV77484.1"/>
    </source>
</evidence>
<dbReference type="InterPro" id="IPR025202">
    <property type="entry name" value="PLD-like_dom"/>
</dbReference>
<comment type="catalytic activity">
    <reaction evidence="1">
        <text>a 1,2-diacyl-sn-glycero-3-phosphocholine + H2O = a 1,2-diacyl-sn-glycero-3-phosphate + choline + H(+)</text>
        <dbReference type="Rhea" id="RHEA:14445"/>
        <dbReference type="ChEBI" id="CHEBI:15354"/>
        <dbReference type="ChEBI" id="CHEBI:15377"/>
        <dbReference type="ChEBI" id="CHEBI:15378"/>
        <dbReference type="ChEBI" id="CHEBI:57643"/>
        <dbReference type="ChEBI" id="CHEBI:58608"/>
        <dbReference type="EC" id="3.1.4.4"/>
    </reaction>
</comment>
<evidence type="ECO:0000256" key="6">
    <source>
        <dbReference type="ARBA" id="ARBA00023098"/>
    </source>
</evidence>
<comment type="caution">
    <text evidence="8">The sequence shown here is derived from an EMBL/GenBank/DDBJ whole genome shotgun (WGS) entry which is preliminary data.</text>
</comment>
<evidence type="ECO:0000256" key="2">
    <source>
        <dbReference type="ARBA" id="ARBA00008664"/>
    </source>
</evidence>
<dbReference type="AlphaFoldDB" id="A0A545TJT2"/>
<dbReference type="CDD" id="cd09171">
    <property type="entry name" value="PLDc_vPLD6_like"/>
    <property type="match status" value="1"/>
</dbReference>
<dbReference type="GO" id="GO:0006793">
    <property type="term" value="P:phosphorus metabolic process"/>
    <property type="evidence" value="ECO:0007669"/>
    <property type="project" value="UniProtKB-ARBA"/>
</dbReference>
<dbReference type="Pfam" id="PF13091">
    <property type="entry name" value="PLDc_2"/>
    <property type="match status" value="1"/>
</dbReference>
<dbReference type="GO" id="GO:0004630">
    <property type="term" value="F:phospholipase D activity"/>
    <property type="evidence" value="ECO:0007669"/>
    <property type="project" value="UniProtKB-EC"/>
</dbReference>
<dbReference type="Gene3D" id="3.30.870.10">
    <property type="entry name" value="Endonuclease Chain A"/>
    <property type="match status" value="1"/>
</dbReference>